<reference evidence="2" key="1">
    <citation type="submission" date="2023-08" db="EMBL/GenBank/DDBJ databases">
        <title>Pelteobagrus vachellii genome.</title>
        <authorList>
            <person name="Liu H."/>
        </authorList>
    </citation>
    <scope>NUCLEOTIDE SEQUENCE</scope>
    <source>
        <strain evidence="2">PRFRI_2022a</strain>
        <tissue evidence="2">Muscle</tissue>
    </source>
</reference>
<comment type="caution">
    <text evidence="2">The sequence shown here is derived from an EMBL/GenBank/DDBJ whole genome shotgun (WGS) entry which is preliminary data.</text>
</comment>
<evidence type="ECO:0000313" key="3">
    <source>
        <dbReference type="Proteomes" id="UP001187315"/>
    </source>
</evidence>
<gene>
    <name evidence="2" type="ORF">Q7C36_002883</name>
</gene>
<dbReference type="PANTHER" id="PTHR33626:SF2">
    <property type="match status" value="1"/>
</dbReference>
<proteinExistence type="predicted"/>
<evidence type="ECO:0000256" key="1">
    <source>
        <dbReference type="SAM" id="MobiDB-lite"/>
    </source>
</evidence>
<dbReference type="PANTHER" id="PTHR33626">
    <property type="entry name" value="ZGC:158463"/>
    <property type="match status" value="1"/>
</dbReference>
<organism evidence="2 3">
    <name type="scientific">Tachysurus vachellii</name>
    <name type="common">Darkbarbel catfish</name>
    <name type="synonym">Pelteobagrus vachellii</name>
    <dbReference type="NCBI Taxonomy" id="175792"/>
    <lineage>
        <taxon>Eukaryota</taxon>
        <taxon>Metazoa</taxon>
        <taxon>Chordata</taxon>
        <taxon>Craniata</taxon>
        <taxon>Vertebrata</taxon>
        <taxon>Euteleostomi</taxon>
        <taxon>Actinopterygii</taxon>
        <taxon>Neopterygii</taxon>
        <taxon>Teleostei</taxon>
        <taxon>Ostariophysi</taxon>
        <taxon>Siluriformes</taxon>
        <taxon>Bagridae</taxon>
        <taxon>Tachysurus</taxon>
    </lineage>
</organism>
<keyword evidence="3" id="KW-1185">Reference proteome</keyword>
<feature type="region of interest" description="Disordered" evidence="1">
    <location>
        <begin position="236"/>
        <end position="261"/>
    </location>
</feature>
<protein>
    <submittedName>
        <fullName evidence="2">Uncharacterized protein</fullName>
    </submittedName>
</protein>
<feature type="region of interest" description="Disordered" evidence="1">
    <location>
        <begin position="1"/>
        <end position="35"/>
    </location>
</feature>
<accession>A0AA88T6Y0</accession>
<dbReference type="Proteomes" id="UP001187315">
    <property type="component" value="Unassembled WGS sequence"/>
</dbReference>
<feature type="compositionally biased region" description="Basic and acidic residues" evidence="1">
    <location>
        <begin position="252"/>
        <end position="261"/>
    </location>
</feature>
<feature type="compositionally biased region" description="Basic and acidic residues" evidence="1">
    <location>
        <begin position="1"/>
        <end position="18"/>
    </location>
</feature>
<feature type="compositionally biased region" description="Low complexity" evidence="1">
    <location>
        <begin position="26"/>
        <end position="35"/>
    </location>
</feature>
<name>A0AA88T6Y0_TACVA</name>
<dbReference type="EMBL" id="JAVHJS010000003">
    <property type="protein sequence ID" value="KAK2863729.1"/>
    <property type="molecule type" value="Genomic_DNA"/>
</dbReference>
<evidence type="ECO:0000313" key="2">
    <source>
        <dbReference type="EMBL" id="KAK2863729.1"/>
    </source>
</evidence>
<sequence>MAKHEFWTRRNPPEDDRGGSGTQPGRTRALASATRASLPRSGCHKACGWLPERCLWKWENGKVPTWDQVKPPECDRGCSGTHSGRTRALSSATRASLPRSGCHKAYPRVRARKMAKSLFLDRLSPPGVSRQSLRPTPSCRFRPRRHFSRALEDALGAGGCQKDVRGCTRATMVGSACAYPTPRGAGNPLNPIRDWDWGLQLFPMNEEFPVSAGHKLALIKSLPFVHTARRYYRSDGLVRSSDRPRRGSSRALAERREVDQT</sequence>
<dbReference type="AlphaFoldDB" id="A0AA88T6Y0"/>